<proteinExistence type="predicted"/>
<dbReference type="Proteomes" id="UP001195483">
    <property type="component" value="Unassembled WGS sequence"/>
</dbReference>
<reference evidence="1" key="2">
    <citation type="journal article" date="2021" name="Genome Biol. Evol.">
        <title>Developing a high-quality reference genome for a parasitic bivalve with doubly uniparental inheritance (Bivalvia: Unionida).</title>
        <authorList>
            <person name="Smith C.H."/>
        </authorList>
    </citation>
    <scope>NUCLEOTIDE SEQUENCE</scope>
    <source>
        <strain evidence="1">CHS0354</strain>
        <tissue evidence="1">Mantle</tissue>
    </source>
</reference>
<comment type="caution">
    <text evidence="1">The sequence shown here is derived from an EMBL/GenBank/DDBJ whole genome shotgun (WGS) entry which is preliminary data.</text>
</comment>
<evidence type="ECO:0000313" key="2">
    <source>
        <dbReference type="Proteomes" id="UP001195483"/>
    </source>
</evidence>
<reference evidence="1" key="3">
    <citation type="submission" date="2023-05" db="EMBL/GenBank/DDBJ databases">
        <authorList>
            <person name="Smith C.H."/>
        </authorList>
    </citation>
    <scope>NUCLEOTIDE SEQUENCE</scope>
    <source>
        <strain evidence="1">CHS0354</strain>
        <tissue evidence="1">Mantle</tissue>
    </source>
</reference>
<sequence>MTTTIISKQGPKYFQRYEFIEYDSEEVHTEFQCDKAPEGSVRTWSSIGKVKSKKCRIPNFSSDSLVLSKFRAKVPFDAKGCDILSSLFLPDEKLVLPDLKIKKPKLFNKYQVACINEKWRLSLDTFVDCTLTRLGSIDIGHQCYGMASCQEIIIVNQLEDNELLVTLDISYKATSTSNDLKLARVITVEKKVIIYYCGNRSYTMVKVEADGKQLGVLISEHYGLNRPTEIC</sequence>
<name>A0AAE0SPT9_9BIVA</name>
<gene>
    <name evidence="1" type="ORF">CHS0354_009535</name>
</gene>
<keyword evidence="2" id="KW-1185">Reference proteome</keyword>
<dbReference type="AlphaFoldDB" id="A0AAE0SPT9"/>
<protein>
    <submittedName>
        <fullName evidence="1">Uncharacterized protein</fullName>
    </submittedName>
</protein>
<reference evidence="1" key="1">
    <citation type="journal article" date="2021" name="Genome Biol. Evol.">
        <title>A High-Quality Reference Genome for a Parasitic Bivalve with Doubly Uniparental Inheritance (Bivalvia: Unionida).</title>
        <authorList>
            <person name="Smith C.H."/>
        </authorList>
    </citation>
    <scope>NUCLEOTIDE SEQUENCE</scope>
    <source>
        <strain evidence="1">CHS0354</strain>
    </source>
</reference>
<accession>A0AAE0SPT9</accession>
<organism evidence="1 2">
    <name type="scientific">Potamilus streckersoni</name>
    <dbReference type="NCBI Taxonomy" id="2493646"/>
    <lineage>
        <taxon>Eukaryota</taxon>
        <taxon>Metazoa</taxon>
        <taxon>Spiralia</taxon>
        <taxon>Lophotrochozoa</taxon>
        <taxon>Mollusca</taxon>
        <taxon>Bivalvia</taxon>
        <taxon>Autobranchia</taxon>
        <taxon>Heteroconchia</taxon>
        <taxon>Palaeoheterodonta</taxon>
        <taxon>Unionida</taxon>
        <taxon>Unionoidea</taxon>
        <taxon>Unionidae</taxon>
        <taxon>Ambleminae</taxon>
        <taxon>Lampsilini</taxon>
        <taxon>Potamilus</taxon>
    </lineage>
</organism>
<dbReference type="EMBL" id="JAEAOA010000613">
    <property type="protein sequence ID" value="KAK3595579.1"/>
    <property type="molecule type" value="Genomic_DNA"/>
</dbReference>
<evidence type="ECO:0000313" key="1">
    <source>
        <dbReference type="EMBL" id="KAK3595579.1"/>
    </source>
</evidence>